<protein>
    <recommendedName>
        <fullName evidence="1">Aminotransferase</fullName>
        <ecNumber evidence="1">2.6.1.-</ecNumber>
    </recommendedName>
</protein>
<dbReference type="GO" id="GO:0008483">
    <property type="term" value="F:transaminase activity"/>
    <property type="evidence" value="ECO:0007669"/>
    <property type="project" value="UniProtKB-KW"/>
</dbReference>
<name>A0ABV3ZM47_9BACT</name>
<sequence>MIYKRMPIEIEAPEGFGYEHIDCNLSESSFTDQKLSHLGIHLDDLTLFYGDHKGKRELRELIAGDLNLAADDVLITSGAATALFIIATSFLNKNDHMVVAKSNYATNIETPRAIGANISYIHLKFEDNYDLDPDALEKLITTDTKLVSLTYPHNPTGVSISENKLRRIVQLIEKKNTYLLLDETYREMSFVEKLPVAATLSDRVISISSMSKSYGLPGIRIGWILSKNKQLMETFLAAKEQICITNSVLDEEVAFQYLQRKEELFAPVMATISKNFNVLKAFMNNQDVLEWVQPDGGCVCFPRIKSEITIDTNKFHDILLQKYSTYIGKGHWFEEDPRYMRIGYSWDKTEKLQKGLQNILSAIEESRLR</sequence>
<feature type="domain" description="Aminotransferase class I/classII large" evidence="2">
    <location>
        <begin position="46"/>
        <end position="357"/>
    </location>
</feature>
<comment type="cofactor">
    <cofactor evidence="1">
        <name>pyridoxal 5'-phosphate</name>
        <dbReference type="ChEBI" id="CHEBI:597326"/>
    </cofactor>
</comment>
<dbReference type="InterPro" id="IPR004838">
    <property type="entry name" value="NHTrfase_class1_PyrdxlP-BS"/>
</dbReference>
<dbReference type="InterPro" id="IPR015422">
    <property type="entry name" value="PyrdxlP-dep_Trfase_small"/>
</dbReference>
<keyword evidence="1" id="KW-0808">Transferase</keyword>
<dbReference type="EC" id="2.6.1.-" evidence="1"/>
<dbReference type="PANTHER" id="PTHR43510:SF1">
    <property type="entry name" value="AMINOTRANSFERASE FUNCTION, HYPOTHETICAL (EUROFUNG)"/>
    <property type="match status" value="1"/>
</dbReference>
<comment type="caution">
    <text evidence="3">The sequence shown here is derived from an EMBL/GenBank/DDBJ whole genome shotgun (WGS) entry which is preliminary data.</text>
</comment>
<dbReference type="CDD" id="cd00609">
    <property type="entry name" value="AAT_like"/>
    <property type="match status" value="1"/>
</dbReference>
<keyword evidence="1 3" id="KW-0032">Aminotransferase</keyword>
<gene>
    <name evidence="3" type="ORF">QTN47_25865</name>
</gene>
<dbReference type="PANTHER" id="PTHR43510">
    <property type="entry name" value="AMINOTRANSFERASE FUNCTION, HYPOTHETICAL (EUROFUNG)"/>
    <property type="match status" value="1"/>
</dbReference>
<dbReference type="EMBL" id="JAULBC010000011">
    <property type="protein sequence ID" value="MEX6690962.1"/>
    <property type="molecule type" value="Genomic_DNA"/>
</dbReference>
<dbReference type="Gene3D" id="3.40.640.10">
    <property type="entry name" value="Type I PLP-dependent aspartate aminotransferase-like (Major domain)"/>
    <property type="match status" value="1"/>
</dbReference>
<dbReference type="RefSeq" id="WP_369332378.1">
    <property type="nucleotide sequence ID" value="NZ_JAULBC010000011.1"/>
</dbReference>
<dbReference type="InterPro" id="IPR004839">
    <property type="entry name" value="Aminotransferase_I/II_large"/>
</dbReference>
<dbReference type="Proteomes" id="UP001560573">
    <property type="component" value="Unassembled WGS sequence"/>
</dbReference>
<dbReference type="InterPro" id="IPR015421">
    <property type="entry name" value="PyrdxlP-dep_Trfase_major"/>
</dbReference>
<comment type="similarity">
    <text evidence="1">Belongs to the class-I pyridoxal-phosphate-dependent aminotransferase family.</text>
</comment>
<dbReference type="PROSITE" id="PS00105">
    <property type="entry name" value="AA_TRANSFER_CLASS_1"/>
    <property type="match status" value="1"/>
</dbReference>
<dbReference type="SUPFAM" id="SSF53383">
    <property type="entry name" value="PLP-dependent transferases"/>
    <property type="match status" value="1"/>
</dbReference>
<reference evidence="3 4" key="1">
    <citation type="submission" date="2023-07" db="EMBL/GenBank/DDBJ databases">
        <authorList>
            <person name="Lian W.-H."/>
        </authorList>
    </citation>
    <scope>NUCLEOTIDE SEQUENCE [LARGE SCALE GENOMIC DNA]</scope>
    <source>
        <strain evidence="3 4">SYSU DXS3180</strain>
    </source>
</reference>
<evidence type="ECO:0000313" key="4">
    <source>
        <dbReference type="Proteomes" id="UP001560573"/>
    </source>
</evidence>
<dbReference type="InterPro" id="IPR015424">
    <property type="entry name" value="PyrdxlP-dep_Trfase"/>
</dbReference>
<dbReference type="Pfam" id="PF00155">
    <property type="entry name" value="Aminotran_1_2"/>
    <property type="match status" value="1"/>
</dbReference>
<proteinExistence type="inferred from homology"/>
<accession>A0ABV3ZM47</accession>
<dbReference type="Gene3D" id="3.90.1150.10">
    <property type="entry name" value="Aspartate Aminotransferase, domain 1"/>
    <property type="match status" value="1"/>
</dbReference>
<evidence type="ECO:0000313" key="3">
    <source>
        <dbReference type="EMBL" id="MEX6690962.1"/>
    </source>
</evidence>
<evidence type="ECO:0000259" key="2">
    <source>
        <dbReference type="Pfam" id="PF00155"/>
    </source>
</evidence>
<organism evidence="3 4">
    <name type="scientific">Danxiaibacter flavus</name>
    <dbReference type="NCBI Taxonomy" id="3049108"/>
    <lineage>
        <taxon>Bacteria</taxon>
        <taxon>Pseudomonadati</taxon>
        <taxon>Bacteroidota</taxon>
        <taxon>Chitinophagia</taxon>
        <taxon>Chitinophagales</taxon>
        <taxon>Chitinophagaceae</taxon>
        <taxon>Danxiaibacter</taxon>
    </lineage>
</organism>
<evidence type="ECO:0000256" key="1">
    <source>
        <dbReference type="RuleBase" id="RU000481"/>
    </source>
</evidence>
<keyword evidence="4" id="KW-1185">Reference proteome</keyword>